<organism evidence="1 2">
    <name type="scientific">Lentilactobacillus terminaliae</name>
    <dbReference type="NCBI Taxonomy" id="3003483"/>
    <lineage>
        <taxon>Bacteria</taxon>
        <taxon>Bacillati</taxon>
        <taxon>Bacillota</taxon>
        <taxon>Bacilli</taxon>
        <taxon>Lactobacillales</taxon>
        <taxon>Lactobacillaceae</taxon>
        <taxon>Lentilactobacillus</taxon>
    </lineage>
</organism>
<keyword evidence="2" id="KW-1185">Reference proteome</keyword>
<gene>
    <name evidence="1" type="ORF">O0236_001325</name>
</gene>
<protein>
    <submittedName>
        <fullName evidence="1">Aldo/keto reductase</fullName>
    </submittedName>
</protein>
<dbReference type="Proteomes" id="UP001149860">
    <property type="component" value="Chromosome"/>
</dbReference>
<accession>A0ACD5DEZ7</accession>
<proteinExistence type="predicted"/>
<name>A0ACD5DEZ7_9LACO</name>
<evidence type="ECO:0000313" key="2">
    <source>
        <dbReference type="Proteomes" id="UP001149860"/>
    </source>
</evidence>
<evidence type="ECO:0000313" key="1">
    <source>
        <dbReference type="EMBL" id="XFD39974.1"/>
    </source>
</evidence>
<dbReference type="EMBL" id="CP168151">
    <property type="protein sequence ID" value="XFD39974.1"/>
    <property type="molecule type" value="Genomic_DNA"/>
</dbReference>
<sequence length="282" mass="31118">MKTVMFGDQSVPAIGIGTWHMGDKSNRQGDEIAAIQAGIEAGAQVIDTAEMYGNGNSERLVGKAIKKFNRQDLFIIDKVLPENASLAQLPKHLEASLRRVDTDYFDLYLYHWRGSIPLSETVEALQAAQTTGKIKRWGVSNFDLMDMEELLAISGGNNVAANEDLYNLGSRGTEYDLQSWQVDHHIPFIAYTPVAQGDRFGQDLTTNSTILEIANRHDVTPYQILLAWSIRNGNVLAIPQSSNPQHATENINSGDIELSAKELSIIDDNFPAPTTHAPLDIL</sequence>
<reference evidence="1" key="1">
    <citation type="submission" date="2024-08" db="EMBL/GenBank/DDBJ databases">
        <title>Lentilactobacillus sp. nov., isolated from tree bark.</title>
        <authorList>
            <person name="Phuengjayaem S."/>
            <person name="Tanasupawat S."/>
        </authorList>
    </citation>
    <scope>NUCLEOTIDE SEQUENCE</scope>
    <source>
        <strain evidence="1">SPB1-3</strain>
    </source>
</reference>